<dbReference type="PANTHER" id="PTHR43267">
    <property type="entry name" value="TRNA THREONYLCARBAMOYLADENOSINE DEHYDRATASE"/>
    <property type="match status" value="1"/>
</dbReference>
<dbReference type="Proteomes" id="UP000757232">
    <property type="component" value="Unassembled WGS sequence"/>
</dbReference>
<feature type="domain" description="THIF-type NAD/FAD binding fold" evidence="2">
    <location>
        <begin position="149"/>
        <end position="357"/>
    </location>
</feature>
<organism evidence="3 4">
    <name type="scientific">Sanghuangporus baumii</name>
    <name type="common">Phellinus baumii</name>
    <dbReference type="NCBI Taxonomy" id="108892"/>
    <lineage>
        <taxon>Eukaryota</taxon>
        <taxon>Fungi</taxon>
        <taxon>Dikarya</taxon>
        <taxon>Basidiomycota</taxon>
        <taxon>Agaricomycotina</taxon>
        <taxon>Agaricomycetes</taxon>
        <taxon>Hymenochaetales</taxon>
        <taxon>Hymenochaetaceae</taxon>
        <taxon>Sanghuangporus</taxon>
    </lineage>
</organism>
<dbReference type="InterPro" id="IPR035985">
    <property type="entry name" value="Ubiquitin-activating_enz"/>
</dbReference>
<name>A0A9Q5HW29_SANBA</name>
<dbReference type="OrthoDB" id="10265862at2759"/>
<accession>A0A9Q5HW29</accession>
<dbReference type="GO" id="GO:0061503">
    <property type="term" value="F:tRNA threonylcarbamoyladenosine dehydratase"/>
    <property type="evidence" value="ECO:0007669"/>
    <property type="project" value="TreeGrafter"/>
</dbReference>
<keyword evidence="4" id="KW-1185">Reference proteome</keyword>
<dbReference type="GO" id="GO:0008641">
    <property type="term" value="F:ubiquitin-like modifier activating enzyme activity"/>
    <property type="evidence" value="ECO:0007669"/>
    <property type="project" value="InterPro"/>
</dbReference>
<evidence type="ECO:0000256" key="1">
    <source>
        <dbReference type="SAM" id="MobiDB-lite"/>
    </source>
</evidence>
<dbReference type="PANTHER" id="PTHR43267:SF2">
    <property type="entry name" value="TRNA THREONYLCARBAMOYLADENOSINE DEHYDRATASE 1-RELATED"/>
    <property type="match status" value="1"/>
</dbReference>
<dbReference type="AlphaFoldDB" id="A0A9Q5HW29"/>
<dbReference type="InterPro" id="IPR000594">
    <property type="entry name" value="ThiF_NAD_FAD-bd"/>
</dbReference>
<dbReference type="Gene3D" id="3.40.50.720">
    <property type="entry name" value="NAD(P)-binding Rossmann-like Domain"/>
    <property type="match status" value="1"/>
</dbReference>
<gene>
    <name evidence="3" type="ORF">A7U60_g5880</name>
</gene>
<dbReference type="EMBL" id="LNZH02000196">
    <property type="protein sequence ID" value="OCB86991.1"/>
    <property type="molecule type" value="Genomic_DNA"/>
</dbReference>
<dbReference type="SUPFAM" id="SSF69572">
    <property type="entry name" value="Activating enzymes of the ubiquitin-like proteins"/>
    <property type="match status" value="1"/>
</dbReference>
<feature type="domain" description="THIF-type NAD/FAD binding fold" evidence="2">
    <location>
        <begin position="111"/>
        <end position="146"/>
    </location>
</feature>
<keyword evidence="3" id="KW-0436">Ligase</keyword>
<evidence type="ECO:0000259" key="2">
    <source>
        <dbReference type="Pfam" id="PF00899"/>
    </source>
</evidence>
<evidence type="ECO:0000313" key="3">
    <source>
        <dbReference type="EMBL" id="OCB86991.1"/>
    </source>
</evidence>
<dbReference type="GO" id="GO:0005741">
    <property type="term" value="C:mitochondrial outer membrane"/>
    <property type="evidence" value="ECO:0007669"/>
    <property type="project" value="TreeGrafter"/>
</dbReference>
<sequence>MNLNSLNLRSHRTQLALVAVASSVATAGALAAYNTYSRHRRRRQLQYEIRDALAREEEVVSPDDTESPELKTPPDASTATLVQERVEPIKERILRGDEPEELFREQLARCYALFKEEGMEGIRKARVVVVGCGGVGSWAAVMLVRSHATATLSDVGRSKVESMKSSLMKMSLKVEVDAREELWRKEDGGVLLEGADWVIDAIDNIMTKVDLLKYCHSNGIKVISSMGAGSKLDTTRIQISDISCTVEDSLSRSVRVQLRKAGISSGIPVVYSTEQPIEDIKLLPLAEEERGKGNVQELTPFDDFRVRILPVFGPLPSIFGLNAAAYVICELAGRPIANPLRIKNRYKTYDKLLRDLRVREEKITGEPINRLPIDETDVAFIFEDLYRGRSLIPPHRIPNKAQLTRWDPNEPLSVHNCIVLDLPEFKKHVDGLKEGKRPEQIWGDGVTALVAKRRKEAGEWWERAMR</sequence>
<dbReference type="InterPro" id="IPR045886">
    <property type="entry name" value="ThiF/MoeB/HesA"/>
</dbReference>
<protein>
    <submittedName>
        <fullName evidence="3">Ubiquitin-protein ligase molybdopterin-converting factor</fullName>
    </submittedName>
</protein>
<feature type="region of interest" description="Disordered" evidence="1">
    <location>
        <begin position="57"/>
        <end position="76"/>
    </location>
</feature>
<dbReference type="Pfam" id="PF00899">
    <property type="entry name" value="ThiF"/>
    <property type="match status" value="2"/>
</dbReference>
<dbReference type="GO" id="GO:0061504">
    <property type="term" value="P:cyclic threonylcarbamoyladenosine biosynthetic process"/>
    <property type="evidence" value="ECO:0007669"/>
    <property type="project" value="TreeGrafter"/>
</dbReference>
<proteinExistence type="predicted"/>
<evidence type="ECO:0000313" key="4">
    <source>
        <dbReference type="Proteomes" id="UP000757232"/>
    </source>
</evidence>
<reference evidence="3" key="1">
    <citation type="submission" date="2016-06" db="EMBL/GenBank/DDBJ databases">
        <title>Draft Genome sequence of the fungus Inonotus baumii.</title>
        <authorList>
            <person name="Zhu H."/>
            <person name="Lin W."/>
        </authorList>
    </citation>
    <scope>NUCLEOTIDE SEQUENCE</scope>
    <source>
        <strain evidence="3">821</strain>
    </source>
</reference>
<comment type="caution">
    <text evidence="3">The sequence shown here is derived from an EMBL/GenBank/DDBJ whole genome shotgun (WGS) entry which is preliminary data.</text>
</comment>